<proteinExistence type="predicted"/>
<sequence>MARPSSVALGLLAAGMLAMGASLLEVALADHVSDSGLQQTQALTRQLGLTDPALMTEARYGRHLSQADRHTPFQDHPLAFDHFPTGSLLPAPRP</sequence>
<protein>
    <submittedName>
        <fullName evidence="3">Uncharacterized protein</fullName>
    </submittedName>
</protein>
<reference evidence="3 4" key="1">
    <citation type="submission" date="2016-10" db="EMBL/GenBank/DDBJ databases">
        <authorList>
            <person name="de Groot N.N."/>
        </authorList>
    </citation>
    <scope>NUCLEOTIDE SEQUENCE [LARGE SCALE GENOMIC DNA]</scope>
    <source>
        <strain evidence="3 4">DSM 15123</strain>
    </source>
</reference>
<dbReference type="AlphaFoldDB" id="A0A1H8HD27"/>
<dbReference type="OrthoDB" id="8527335at2"/>
<evidence type="ECO:0000256" key="2">
    <source>
        <dbReference type="SAM" id="SignalP"/>
    </source>
</evidence>
<keyword evidence="2" id="KW-0732">Signal</keyword>
<keyword evidence="4" id="KW-1185">Reference proteome</keyword>
<dbReference type="RefSeq" id="WP_091816075.1">
    <property type="nucleotide sequence ID" value="NZ_FOCW01000002.1"/>
</dbReference>
<evidence type="ECO:0000313" key="3">
    <source>
        <dbReference type="EMBL" id="SEN53889.1"/>
    </source>
</evidence>
<feature type="signal peptide" evidence="2">
    <location>
        <begin position="1"/>
        <end position="20"/>
    </location>
</feature>
<gene>
    <name evidence="3" type="ORF">SAMN02745977_01509</name>
</gene>
<evidence type="ECO:0000256" key="1">
    <source>
        <dbReference type="SAM" id="MobiDB-lite"/>
    </source>
</evidence>
<name>A0A1H8HD27_9BURK</name>
<evidence type="ECO:0000313" key="4">
    <source>
        <dbReference type="Proteomes" id="UP000199531"/>
    </source>
</evidence>
<feature type="chain" id="PRO_5011680299" evidence="2">
    <location>
        <begin position="21"/>
        <end position="94"/>
    </location>
</feature>
<organism evidence="3 4">
    <name type="scientific">Brachymonas denitrificans DSM 15123</name>
    <dbReference type="NCBI Taxonomy" id="1121117"/>
    <lineage>
        <taxon>Bacteria</taxon>
        <taxon>Pseudomonadati</taxon>
        <taxon>Pseudomonadota</taxon>
        <taxon>Betaproteobacteria</taxon>
        <taxon>Burkholderiales</taxon>
        <taxon>Comamonadaceae</taxon>
        <taxon>Brachymonas</taxon>
    </lineage>
</organism>
<accession>A0A1H8HD27</accession>
<dbReference type="Proteomes" id="UP000199531">
    <property type="component" value="Unassembled WGS sequence"/>
</dbReference>
<dbReference type="EMBL" id="FOCW01000002">
    <property type="protein sequence ID" value="SEN53889.1"/>
    <property type="molecule type" value="Genomic_DNA"/>
</dbReference>
<dbReference type="STRING" id="1121117.SAMN02745977_01509"/>
<feature type="region of interest" description="Disordered" evidence="1">
    <location>
        <begin position="64"/>
        <end position="94"/>
    </location>
</feature>